<dbReference type="PANTHER" id="PTHR43802:SF1">
    <property type="entry name" value="IP11341P-RELATED"/>
    <property type="match status" value="1"/>
</dbReference>
<accession>A0A4R7BJY9</accession>
<evidence type="ECO:0000313" key="2">
    <source>
        <dbReference type="EMBL" id="TDR85521.1"/>
    </source>
</evidence>
<gene>
    <name evidence="2" type="ORF">EV668_4644</name>
</gene>
<name>A0A4R7BJY9_9HYPH</name>
<dbReference type="EMBL" id="SNZR01000017">
    <property type="protein sequence ID" value="TDR85521.1"/>
    <property type="molecule type" value="Genomic_DNA"/>
</dbReference>
<reference evidence="2 3" key="1">
    <citation type="submission" date="2019-03" db="EMBL/GenBank/DDBJ databases">
        <title>Genomic Encyclopedia of Type Strains, Phase IV (KMG-IV): sequencing the most valuable type-strain genomes for metagenomic binning, comparative biology and taxonomic classification.</title>
        <authorList>
            <person name="Goeker M."/>
        </authorList>
    </citation>
    <scope>NUCLEOTIDE SEQUENCE [LARGE SCALE GENOMIC DNA]</scope>
    <source>
        <strain evidence="2 3">DSM 25903</strain>
    </source>
</reference>
<comment type="similarity">
    <text evidence="1">Belongs to the enoyl-CoA hydratase/isomerase family.</text>
</comment>
<comment type="caution">
    <text evidence="2">The sequence shown here is derived from an EMBL/GenBank/DDBJ whole genome shotgun (WGS) entry which is preliminary data.</text>
</comment>
<evidence type="ECO:0000313" key="3">
    <source>
        <dbReference type="Proteomes" id="UP000295122"/>
    </source>
</evidence>
<evidence type="ECO:0000256" key="1">
    <source>
        <dbReference type="ARBA" id="ARBA00005254"/>
    </source>
</evidence>
<proteinExistence type="inferred from homology"/>
<organism evidence="2 3">
    <name type="scientific">Enterovirga rhinocerotis</name>
    <dbReference type="NCBI Taxonomy" id="1339210"/>
    <lineage>
        <taxon>Bacteria</taxon>
        <taxon>Pseudomonadati</taxon>
        <taxon>Pseudomonadota</taxon>
        <taxon>Alphaproteobacteria</taxon>
        <taxon>Hyphomicrobiales</taxon>
        <taxon>Methylobacteriaceae</taxon>
        <taxon>Enterovirga</taxon>
    </lineage>
</organism>
<dbReference type="PANTHER" id="PTHR43802">
    <property type="entry name" value="ENOYL-COA HYDRATASE"/>
    <property type="match status" value="1"/>
</dbReference>
<dbReference type="Pfam" id="PF00378">
    <property type="entry name" value="ECH_1"/>
    <property type="match status" value="1"/>
</dbReference>
<dbReference type="Gene3D" id="3.90.226.10">
    <property type="entry name" value="2-enoyl-CoA Hydratase, Chain A, domain 1"/>
    <property type="match status" value="1"/>
</dbReference>
<dbReference type="GO" id="GO:0003824">
    <property type="term" value="F:catalytic activity"/>
    <property type="evidence" value="ECO:0007669"/>
    <property type="project" value="UniProtKB-ARBA"/>
</dbReference>
<sequence>MTMDPEAARDTQPALLAIDGPVATITLNRPGVLNAIDVAMAAALERLALQIEERADIRVLVIRGSGTGFCAGGDVSHFTAEPEQLEAFIRELLGHYGAFLQTLRRMPQLVLTSVHGAAAGAGFSLAFMGDMTIAADTTRFTPAYHKLGVSPDGGGTIGLVEALGPRRALHVFLAQGSFDAAQAAAYGLATAVVPADDLSDRTMDLARRLAMNSRETIEHTKRLVHRSAHAAMADQLDAERDALLACMRSDTFRTAVKRFRASS</sequence>
<dbReference type="InterPro" id="IPR029045">
    <property type="entry name" value="ClpP/crotonase-like_dom_sf"/>
</dbReference>
<protein>
    <submittedName>
        <fullName evidence="2">Enoyl-CoA hydratase/carnithine racemase</fullName>
    </submittedName>
</protein>
<dbReference type="CDD" id="cd06558">
    <property type="entry name" value="crotonase-like"/>
    <property type="match status" value="1"/>
</dbReference>
<dbReference type="AlphaFoldDB" id="A0A4R7BJY9"/>
<dbReference type="InterPro" id="IPR001753">
    <property type="entry name" value="Enoyl-CoA_hydra/iso"/>
</dbReference>
<dbReference type="SUPFAM" id="SSF52096">
    <property type="entry name" value="ClpP/crotonase"/>
    <property type="match status" value="1"/>
</dbReference>
<dbReference type="Proteomes" id="UP000295122">
    <property type="component" value="Unassembled WGS sequence"/>
</dbReference>
<keyword evidence="3" id="KW-1185">Reference proteome</keyword>